<keyword evidence="4" id="KW-0479">Metal-binding</keyword>
<feature type="domain" description="Peptidase M20 dimerisation" evidence="8">
    <location>
        <begin position="212"/>
        <end position="322"/>
    </location>
</feature>
<dbReference type="EMBL" id="NUEQ01000038">
    <property type="protein sequence ID" value="PEJ29787.1"/>
    <property type="molecule type" value="Genomic_DNA"/>
</dbReference>
<dbReference type="Pfam" id="PF01546">
    <property type="entry name" value="Peptidase_M20"/>
    <property type="match status" value="1"/>
</dbReference>
<evidence type="ECO:0000256" key="2">
    <source>
        <dbReference type="ARBA" id="ARBA00001947"/>
    </source>
</evidence>
<dbReference type="Proteomes" id="UP000220106">
    <property type="component" value="Unassembled WGS sequence"/>
</dbReference>
<dbReference type="AlphaFoldDB" id="A0AAX0RQU5"/>
<keyword evidence="5" id="KW-0378">Hydrolase</keyword>
<dbReference type="InterPro" id="IPR002933">
    <property type="entry name" value="Peptidase_M20"/>
</dbReference>
<sequence>MKQFQVQDVQQNIQEAIEELWEEEVEFLKEIGRHKSTLGNENNLQRYIKKYLQGEMDLLTDSFSVDPKKISRYENFSPVEWSYSNRPVVVGQWRTDGPKIGKSLILQGHIDVVSAEPEHLWSYEPYNPIVIDNKLYGRGIADMKAGVAAMIFAVKAIQKSGIKLGADLQIQTVIEEECTGNGALALLDRGYVAEGALITEPTSLTAVKSQIGVIWMRVNVSGMGAHVERAQSAQNAINKACYLIEALEKYKKHINEQEKHDDFKFHDHPLNVNVGTIKGGDWPSNVPSECSFEVRIGLYPGTDPSKVQAEVKNWLFEAAKQDSWLRDNLPEVTFFGYHATGVELNTKNSLFKTLESAHQSITKKDLQYTAFTGTTDCRIFEEFGIPSTCYGPAGENIHGIDEYVNLDTVKTATQTIAAFILDWCGVR</sequence>
<dbReference type="InterPro" id="IPR036264">
    <property type="entry name" value="Bact_exopeptidase_dim_dom"/>
</dbReference>
<evidence type="ECO:0000256" key="3">
    <source>
        <dbReference type="ARBA" id="ARBA00006247"/>
    </source>
</evidence>
<reference evidence="9 10" key="1">
    <citation type="submission" date="2017-09" db="EMBL/GenBank/DDBJ databases">
        <title>Large-scale bioinformatics analysis of Bacillus genomes uncovers conserved roles of natural products in bacterial physiology.</title>
        <authorList>
            <consortium name="Agbiome Team Llc"/>
            <person name="Bleich R.M."/>
            <person name="Kirk G.J."/>
            <person name="Santa Maria K.C."/>
            <person name="Allen S.E."/>
            <person name="Farag S."/>
            <person name="Shank E.A."/>
            <person name="Bowers A."/>
        </authorList>
    </citation>
    <scope>NUCLEOTIDE SEQUENCE [LARGE SCALE GENOMIC DNA]</scope>
    <source>
        <strain evidence="9 10">AFS003229</strain>
    </source>
</reference>
<dbReference type="Gene3D" id="3.30.70.360">
    <property type="match status" value="1"/>
</dbReference>
<evidence type="ECO:0000256" key="7">
    <source>
        <dbReference type="ARBA" id="ARBA00023285"/>
    </source>
</evidence>
<dbReference type="PANTHER" id="PTHR43808:SF25">
    <property type="entry name" value="PEPTIDASE M20 DIMERISATION DOMAIN-CONTAINING PROTEIN"/>
    <property type="match status" value="1"/>
</dbReference>
<dbReference type="NCBIfam" id="TIGR01910">
    <property type="entry name" value="DapE-ArgE"/>
    <property type="match status" value="1"/>
</dbReference>
<dbReference type="GO" id="GO:0016787">
    <property type="term" value="F:hydrolase activity"/>
    <property type="evidence" value="ECO:0007669"/>
    <property type="project" value="UniProtKB-KW"/>
</dbReference>
<organism evidence="9 10">
    <name type="scientific">Peribacillus butanolivorans</name>
    <dbReference type="NCBI Taxonomy" id="421767"/>
    <lineage>
        <taxon>Bacteria</taxon>
        <taxon>Bacillati</taxon>
        <taxon>Bacillota</taxon>
        <taxon>Bacilli</taxon>
        <taxon>Bacillales</taxon>
        <taxon>Bacillaceae</taxon>
        <taxon>Peribacillus</taxon>
    </lineage>
</organism>
<gene>
    <name evidence="9" type="ORF">CN689_21735</name>
</gene>
<keyword evidence="7" id="KW-0170">Cobalt</keyword>
<dbReference type="InterPro" id="IPR011650">
    <property type="entry name" value="Peptidase_M20_dimer"/>
</dbReference>
<name>A0AAX0RQU5_9BACI</name>
<dbReference type="Pfam" id="PF07687">
    <property type="entry name" value="M20_dimer"/>
    <property type="match status" value="1"/>
</dbReference>
<evidence type="ECO:0000256" key="4">
    <source>
        <dbReference type="ARBA" id="ARBA00022723"/>
    </source>
</evidence>
<proteinExistence type="inferred from homology"/>
<dbReference type="SUPFAM" id="SSF53187">
    <property type="entry name" value="Zn-dependent exopeptidases"/>
    <property type="match status" value="1"/>
</dbReference>
<evidence type="ECO:0000256" key="1">
    <source>
        <dbReference type="ARBA" id="ARBA00001941"/>
    </source>
</evidence>
<evidence type="ECO:0000313" key="10">
    <source>
        <dbReference type="Proteomes" id="UP000220106"/>
    </source>
</evidence>
<dbReference type="SUPFAM" id="SSF55031">
    <property type="entry name" value="Bacterial exopeptidase dimerisation domain"/>
    <property type="match status" value="1"/>
</dbReference>
<comment type="cofactor">
    <cofactor evidence="2">
        <name>Zn(2+)</name>
        <dbReference type="ChEBI" id="CHEBI:29105"/>
    </cofactor>
</comment>
<evidence type="ECO:0000256" key="5">
    <source>
        <dbReference type="ARBA" id="ARBA00022801"/>
    </source>
</evidence>
<keyword evidence="6" id="KW-0862">Zinc</keyword>
<dbReference type="PANTHER" id="PTHR43808">
    <property type="entry name" value="ACETYLORNITHINE DEACETYLASE"/>
    <property type="match status" value="1"/>
</dbReference>
<dbReference type="RefSeq" id="WP_098177335.1">
    <property type="nucleotide sequence ID" value="NZ_NUEQ01000038.1"/>
</dbReference>
<comment type="cofactor">
    <cofactor evidence="1">
        <name>Co(2+)</name>
        <dbReference type="ChEBI" id="CHEBI:48828"/>
    </cofactor>
</comment>
<dbReference type="InterPro" id="IPR050072">
    <property type="entry name" value="Peptidase_M20A"/>
</dbReference>
<dbReference type="GO" id="GO:0046872">
    <property type="term" value="F:metal ion binding"/>
    <property type="evidence" value="ECO:0007669"/>
    <property type="project" value="UniProtKB-KW"/>
</dbReference>
<evidence type="ECO:0000259" key="8">
    <source>
        <dbReference type="Pfam" id="PF07687"/>
    </source>
</evidence>
<evidence type="ECO:0000256" key="6">
    <source>
        <dbReference type="ARBA" id="ARBA00022833"/>
    </source>
</evidence>
<evidence type="ECO:0000313" key="9">
    <source>
        <dbReference type="EMBL" id="PEJ29787.1"/>
    </source>
</evidence>
<accession>A0AAX0RQU5</accession>
<protein>
    <submittedName>
        <fullName evidence="9">Acetylornithine deacetylase</fullName>
    </submittedName>
</protein>
<dbReference type="Gene3D" id="3.40.630.10">
    <property type="entry name" value="Zn peptidases"/>
    <property type="match status" value="1"/>
</dbReference>
<dbReference type="InterPro" id="IPR010182">
    <property type="entry name" value="ArgE/DapE"/>
</dbReference>
<dbReference type="NCBIfam" id="NF005306">
    <property type="entry name" value="PRK06837.1"/>
    <property type="match status" value="1"/>
</dbReference>
<comment type="caution">
    <text evidence="9">The sequence shown here is derived from an EMBL/GenBank/DDBJ whole genome shotgun (WGS) entry which is preliminary data.</text>
</comment>
<comment type="similarity">
    <text evidence="3">Belongs to the peptidase M20A family.</text>
</comment>